<protein>
    <recommendedName>
        <fullName evidence="7">Peptidase S24/S26A/S26B/S26C domain-containing protein</fullName>
    </recommendedName>
</protein>
<comment type="similarity">
    <text evidence="1">Belongs to the peptidase S24 family.</text>
</comment>
<evidence type="ECO:0000313" key="8">
    <source>
        <dbReference type="EMBL" id="GAI22345.1"/>
    </source>
</evidence>
<dbReference type="PRINTS" id="PR00726">
    <property type="entry name" value="LEXASERPTASE"/>
</dbReference>
<dbReference type="InterPro" id="IPR036286">
    <property type="entry name" value="LexA/Signal_pep-like_sf"/>
</dbReference>
<evidence type="ECO:0000256" key="1">
    <source>
        <dbReference type="ARBA" id="ARBA00007484"/>
    </source>
</evidence>
<dbReference type="GO" id="GO:0003677">
    <property type="term" value="F:DNA binding"/>
    <property type="evidence" value="ECO:0007669"/>
    <property type="project" value="InterPro"/>
</dbReference>
<feature type="domain" description="Peptidase S24/S26A/S26B/S26C" evidence="7">
    <location>
        <begin position="27"/>
        <end position="149"/>
    </location>
</feature>
<accession>X1N662</accession>
<reference evidence="8" key="1">
    <citation type="journal article" date="2014" name="Front. Microbiol.">
        <title>High frequency of phylogenetically diverse reductive dehalogenase-homologous genes in deep subseafloor sedimentary metagenomes.</title>
        <authorList>
            <person name="Kawai M."/>
            <person name="Futagami T."/>
            <person name="Toyoda A."/>
            <person name="Takaki Y."/>
            <person name="Nishi S."/>
            <person name="Hori S."/>
            <person name="Arai W."/>
            <person name="Tsubouchi T."/>
            <person name="Morono Y."/>
            <person name="Uchiyama I."/>
            <person name="Ito T."/>
            <person name="Fujiyama A."/>
            <person name="Inagaki F."/>
            <person name="Takami H."/>
        </authorList>
    </citation>
    <scope>NUCLEOTIDE SEQUENCE</scope>
    <source>
        <strain evidence="8">Expedition CK06-06</strain>
    </source>
</reference>
<proteinExistence type="inferred from homology"/>
<keyword evidence="6" id="KW-0742">SOS response</keyword>
<dbReference type="GO" id="GO:0006355">
    <property type="term" value="P:regulation of DNA-templated transcription"/>
    <property type="evidence" value="ECO:0007669"/>
    <property type="project" value="InterPro"/>
</dbReference>
<evidence type="ECO:0000259" key="7">
    <source>
        <dbReference type="Pfam" id="PF00717"/>
    </source>
</evidence>
<evidence type="ECO:0000256" key="6">
    <source>
        <dbReference type="ARBA" id="ARBA00023236"/>
    </source>
</evidence>
<organism evidence="8">
    <name type="scientific">marine sediment metagenome</name>
    <dbReference type="NCBI Taxonomy" id="412755"/>
    <lineage>
        <taxon>unclassified sequences</taxon>
        <taxon>metagenomes</taxon>
        <taxon>ecological metagenomes</taxon>
    </lineage>
</organism>
<name>X1N662_9ZZZZ</name>
<dbReference type="GO" id="GO:0016787">
    <property type="term" value="F:hydrolase activity"/>
    <property type="evidence" value="ECO:0007669"/>
    <property type="project" value="UniProtKB-KW"/>
</dbReference>
<dbReference type="InterPro" id="IPR006197">
    <property type="entry name" value="Peptidase_S24_LexA"/>
</dbReference>
<evidence type="ECO:0000256" key="3">
    <source>
        <dbReference type="ARBA" id="ARBA00022801"/>
    </source>
</evidence>
<dbReference type="GO" id="GO:0009432">
    <property type="term" value="P:SOS response"/>
    <property type="evidence" value="ECO:0007669"/>
    <property type="project" value="UniProtKB-KW"/>
</dbReference>
<sequence length="156" mass="17200">MRRHSDISRGIELLNKQQDSKGVVYIPIVGRIAAGEPIPVPASDSWNIPSSDGIEVAEELTRGKQVYALRVKGNSMVDALIKDGDIVLMDFVSSVAEGEMAAVWLKREQEVTLKKVFTEPNRIRLEPANTQMKPIYTSSGNVEIQGRVIAVIRAMP</sequence>
<dbReference type="SUPFAM" id="SSF51306">
    <property type="entry name" value="LexA/Signal peptidase"/>
    <property type="match status" value="1"/>
</dbReference>
<dbReference type="Gene3D" id="2.10.109.10">
    <property type="entry name" value="Umud Fragment, subunit A"/>
    <property type="match status" value="1"/>
</dbReference>
<dbReference type="GO" id="GO:0006281">
    <property type="term" value="P:DNA repair"/>
    <property type="evidence" value="ECO:0007669"/>
    <property type="project" value="UniProtKB-KW"/>
</dbReference>
<evidence type="ECO:0000256" key="2">
    <source>
        <dbReference type="ARBA" id="ARBA00022763"/>
    </source>
</evidence>
<dbReference type="PANTHER" id="PTHR33516:SF2">
    <property type="entry name" value="LEXA REPRESSOR-RELATED"/>
    <property type="match status" value="1"/>
</dbReference>
<comment type="caution">
    <text evidence="8">The sequence shown here is derived from an EMBL/GenBank/DDBJ whole genome shotgun (WGS) entry which is preliminary data.</text>
</comment>
<gene>
    <name evidence="8" type="ORF">S06H3_25554</name>
</gene>
<dbReference type="CDD" id="cd06529">
    <property type="entry name" value="S24_LexA-like"/>
    <property type="match status" value="1"/>
</dbReference>
<dbReference type="InterPro" id="IPR050077">
    <property type="entry name" value="LexA_repressor"/>
</dbReference>
<dbReference type="InterPro" id="IPR015927">
    <property type="entry name" value="Peptidase_S24_S26A/B/C"/>
</dbReference>
<keyword evidence="2" id="KW-0227">DNA damage</keyword>
<keyword evidence="5" id="KW-0234">DNA repair</keyword>
<dbReference type="AlphaFoldDB" id="X1N662"/>
<keyword evidence="3" id="KW-0378">Hydrolase</keyword>
<dbReference type="InterPro" id="IPR039418">
    <property type="entry name" value="LexA-like"/>
</dbReference>
<dbReference type="Pfam" id="PF00717">
    <property type="entry name" value="Peptidase_S24"/>
    <property type="match status" value="1"/>
</dbReference>
<keyword evidence="4" id="KW-0068">Autocatalytic cleavage</keyword>
<dbReference type="PANTHER" id="PTHR33516">
    <property type="entry name" value="LEXA REPRESSOR"/>
    <property type="match status" value="1"/>
</dbReference>
<dbReference type="EMBL" id="BARV01014718">
    <property type="protein sequence ID" value="GAI22345.1"/>
    <property type="molecule type" value="Genomic_DNA"/>
</dbReference>
<evidence type="ECO:0000256" key="5">
    <source>
        <dbReference type="ARBA" id="ARBA00023204"/>
    </source>
</evidence>
<evidence type="ECO:0000256" key="4">
    <source>
        <dbReference type="ARBA" id="ARBA00022813"/>
    </source>
</evidence>